<dbReference type="EMBL" id="FZOA01000009">
    <property type="protein sequence ID" value="SNR99427.1"/>
    <property type="molecule type" value="Genomic_DNA"/>
</dbReference>
<reference evidence="3" key="1">
    <citation type="submission" date="2017-06" db="EMBL/GenBank/DDBJ databases">
        <authorList>
            <person name="Varghese N."/>
            <person name="Submissions S."/>
        </authorList>
    </citation>
    <scope>NUCLEOTIDE SEQUENCE [LARGE SCALE GENOMIC DNA]</scope>
    <source>
        <strain evidence="3">Ca-68</strain>
    </source>
</reference>
<feature type="region of interest" description="Disordered" evidence="1">
    <location>
        <begin position="67"/>
        <end position="86"/>
    </location>
</feature>
<evidence type="ECO:0000313" key="2">
    <source>
        <dbReference type="EMBL" id="SNR99427.1"/>
    </source>
</evidence>
<dbReference type="Proteomes" id="UP000198305">
    <property type="component" value="Unassembled WGS sequence"/>
</dbReference>
<evidence type="ECO:0000256" key="1">
    <source>
        <dbReference type="SAM" id="MobiDB-lite"/>
    </source>
</evidence>
<organism evidence="2 3">
    <name type="scientific">Methylobacillus rhizosphaerae</name>
    <dbReference type="NCBI Taxonomy" id="551994"/>
    <lineage>
        <taxon>Bacteria</taxon>
        <taxon>Pseudomonadati</taxon>
        <taxon>Pseudomonadota</taxon>
        <taxon>Betaproteobacteria</taxon>
        <taxon>Nitrosomonadales</taxon>
        <taxon>Methylophilaceae</taxon>
        <taxon>Methylobacillus</taxon>
    </lineage>
</organism>
<sequence length="113" mass="12189">MFSCGLPAHIFKAFIMLVTFSTSRYSDIMLFGDIATQLLHLMGHSGTIPGAILADDVPQALQHLQQGLSTTADTASGEDSEGNPAHVSLKNRALPLIKLLESAINNHSDVMWK</sequence>
<protein>
    <recommendedName>
        <fullName evidence="4">DUF1840 domain-containing protein</fullName>
    </recommendedName>
</protein>
<name>A0A239AUZ1_9PROT</name>
<gene>
    <name evidence="2" type="ORF">SAMN05192560_2133</name>
</gene>
<proteinExistence type="predicted"/>
<evidence type="ECO:0008006" key="4">
    <source>
        <dbReference type="Google" id="ProtNLM"/>
    </source>
</evidence>
<evidence type="ECO:0000313" key="3">
    <source>
        <dbReference type="Proteomes" id="UP000198305"/>
    </source>
</evidence>
<dbReference type="Pfam" id="PF08895">
    <property type="entry name" value="DUF1840"/>
    <property type="match status" value="1"/>
</dbReference>
<dbReference type="InterPro" id="IPR014991">
    <property type="entry name" value="DUF1840"/>
</dbReference>
<accession>A0A239AUZ1</accession>
<dbReference type="AlphaFoldDB" id="A0A239AUZ1"/>
<keyword evidence="3" id="KW-1185">Reference proteome</keyword>